<dbReference type="AlphaFoldDB" id="A0A6N6M8D7"/>
<sequence length="194" mass="22604">MIKHDEFHMTLKTKHEHMKAKIFSLLFVLASSVSMAQVNWMSFEEVKKAMKEEPRKVIVDVYTKWCGPCKMMEARTFSNPQIASYINKNFYAVKFNAEGPEPVNILGKTFENPNYDPNKRGRNGTHQLTRAIANVNGRIAYPTVVYMDKDFNIITPVQGFMRPKQIEPILHFVVDEAYKDQKWEAYQESFESKL</sequence>
<gene>
    <name evidence="3" type="ORF">F3059_06585</name>
</gene>
<dbReference type="InterPro" id="IPR017937">
    <property type="entry name" value="Thioredoxin_CS"/>
</dbReference>
<dbReference type="PROSITE" id="PS00194">
    <property type="entry name" value="THIOREDOXIN_1"/>
    <property type="match status" value="1"/>
</dbReference>
<proteinExistence type="predicted"/>
<evidence type="ECO:0000256" key="1">
    <source>
        <dbReference type="ARBA" id="ARBA00023284"/>
    </source>
</evidence>
<protein>
    <submittedName>
        <fullName evidence="3">DUF255 domain-containing protein</fullName>
    </submittedName>
</protein>
<organism evidence="3 4">
    <name type="scientific">Salibacter halophilus</name>
    <dbReference type="NCBI Taxonomy" id="1803916"/>
    <lineage>
        <taxon>Bacteria</taxon>
        <taxon>Pseudomonadati</taxon>
        <taxon>Bacteroidota</taxon>
        <taxon>Flavobacteriia</taxon>
        <taxon>Flavobacteriales</taxon>
        <taxon>Salibacteraceae</taxon>
        <taxon>Salibacter</taxon>
    </lineage>
</organism>
<name>A0A6N6M8D7_9FLAO</name>
<dbReference type="InterPro" id="IPR012336">
    <property type="entry name" value="Thioredoxin-like_fold"/>
</dbReference>
<dbReference type="InterPro" id="IPR036249">
    <property type="entry name" value="Thioredoxin-like_sf"/>
</dbReference>
<evidence type="ECO:0000313" key="4">
    <source>
        <dbReference type="Proteomes" id="UP000435357"/>
    </source>
</evidence>
<evidence type="ECO:0000313" key="3">
    <source>
        <dbReference type="EMBL" id="KAB1064364.1"/>
    </source>
</evidence>
<evidence type="ECO:0000259" key="2">
    <source>
        <dbReference type="Pfam" id="PF13098"/>
    </source>
</evidence>
<keyword evidence="4" id="KW-1185">Reference proteome</keyword>
<feature type="domain" description="Thioredoxin-like fold" evidence="2">
    <location>
        <begin position="52"/>
        <end position="170"/>
    </location>
</feature>
<dbReference type="OrthoDB" id="9811036at2"/>
<dbReference type="Pfam" id="PF13098">
    <property type="entry name" value="Thioredoxin_2"/>
    <property type="match status" value="1"/>
</dbReference>
<comment type="caution">
    <text evidence="3">The sequence shown here is derived from an EMBL/GenBank/DDBJ whole genome shotgun (WGS) entry which is preliminary data.</text>
</comment>
<keyword evidence="1" id="KW-0676">Redox-active center</keyword>
<reference evidence="3 4" key="1">
    <citation type="submission" date="2019-09" db="EMBL/GenBank/DDBJ databases">
        <title>Genomes of Cryomorphaceae.</title>
        <authorList>
            <person name="Bowman J.P."/>
        </authorList>
    </citation>
    <scope>NUCLEOTIDE SEQUENCE [LARGE SCALE GENOMIC DNA]</scope>
    <source>
        <strain evidence="3 4">KCTC 52047</strain>
    </source>
</reference>
<dbReference type="Proteomes" id="UP000435357">
    <property type="component" value="Unassembled WGS sequence"/>
</dbReference>
<dbReference type="Gene3D" id="3.40.30.10">
    <property type="entry name" value="Glutaredoxin"/>
    <property type="match status" value="1"/>
</dbReference>
<dbReference type="EMBL" id="WACR01000005">
    <property type="protein sequence ID" value="KAB1064364.1"/>
    <property type="molecule type" value="Genomic_DNA"/>
</dbReference>
<dbReference type="SUPFAM" id="SSF52833">
    <property type="entry name" value="Thioredoxin-like"/>
    <property type="match status" value="1"/>
</dbReference>
<accession>A0A6N6M8D7</accession>